<name>A0A381UKA2_9ZZZZ</name>
<organism evidence="1">
    <name type="scientific">marine metagenome</name>
    <dbReference type="NCBI Taxonomy" id="408172"/>
    <lineage>
        <taxon>unclassified sequences</taxon>
        <taxon>metagenomes</taxon>
        <taxon>ecological metagenomes</taxon>
    </lineage>
</organism>
<sequence length="47" mass="5357">MVHDTRKLSLDGLTGHGYDLSYLSVAKPDVLRHLWFDFTGCRFAMDA</sequence>
<proteinExistence type="predicted"/>
<protein>
    <submittedName>
        <fullName evidence="1">Uncharacterized protein</fullName>
    </submittedName>
</protein>
<dbReference type="AlphaFoldDB" id="A0A381UKA2"/>
<gene>
    <name evidence="1" type="ORF">METZ01_LOCUS81394</name>
</gene>
<dbReference type="EMBL" id="UINC01006602">
    <property type="protein sequence ID" value="SVA28540.1"/>
    <property type="molecule type" value="Genomic_DNA"/>
</dbReference>
<reference evidence="1" key="1">
    <citation type="submission" date="2018-05" db="EMBL/GenBank/DDBJ databases">
        <authorList>
            <person name="Lanie J.A."/>
            <person name="Ng W.-L."/>
            <person name="Kazmierczak K.M."/>
            <person name="Andrzejewski T.M."/>
            <person name="Davidsen T.M."/>
            <person name="Wayne K.J."/>
            <person name="Tettelin H."/>
            <person name="Glass J.I."/>
            <person name="Rusch D."/>
            <person name="Podicherti R."/>
            <person name="Tsui H.-C.T."/>
            <person name="Winkler M.E."/>
        </authorList>
    </citation>
    <scope>NUCLEOTIDE SEQUENCE</scope>
</reference>
<accession>A0A381UKA2</accession>
<evidence type="ECO:0000313" key="1">
    <source>
        <dbReference type="EMBL" id="SVA28540.1"/>
    </source>
</evidence>